<evidence type="ECO:0000313" key="2">
    <source>
        <dbReference type="Proteomes" id="UP000321250"/>
    </source>
</evidence>
<dbReference type="SUPFAM" id="SSF46689">
    <property type="entry name" value="Homeodomain-like"/>
    <property type="match status" value="1"/>
</dbReference>
<dbReference type="InterPro" id="IPR009057">
    <property type="entry name" value="Homeodomain-like_sf"/>
</dbReference>
<accession>A0A5C6UAJ2</accession>
<dbReference type="PANTHER" id="PTHR34849:SF3">
    <property type="entry name" value="SSR2962 PROTEIN"/>
    <property type="match status" value="1"/>
</dbReference>
<dbReference type="PANTHER" id="PTHR34849">
    <property type="entry name" value="SSL5025 PROTEIN"/>
    <property type="match status" value="1"/>
</dbReference>
<dbReference type="InterPro" id="IPR007367">
    <property type="entry name" value="DUF433"/>
</dbReference>
<reference evidence="1 2" key="1">
    <citation type="journal article" date="2013" name="Antonie Van Leeuwenhoek">
        <title>Sphingomonas ginsenosidivorax sp. nov., with the ability to transform ginsenosides.</title>
        <authorList>
            <person name="Jin X.F."/>
            <person name="Kim J.K."/>
            <person name="Liu Q.M."/>
            <person name="Kang M.S."/>
            <person name="He D."/>
            <person name="Jin F.X."/>
            <person name="Kim S.C."/>
            <person name="Im W.T."/>
        </authorList>
    </citation>
    <scope>NUCLEOTIDE SEQUENCE [LARGE SCALE GENOMIC DNA]</scope>
    <source>
        <strain evidence="1 2">KHI67</strain>
    </source>
</reference>
<dbReference type="AlphaFoldDB" id="A0A5C6UAJ2"/>
<dbReference type="InterPro" id="IPR036388">
    <property type="entry name" value="WH-like_DNA-bd_sf"/>
</dbReference>
<dbReference type="Pfam" id="PF04255">
    <property type="entry name" value="DUF433"/>
    <property type="match status" value="1"/>
</dbReference>
<organism evidence="1 2">
    <name type="scientific">Sphingomonas ginsenosidivorax</name>
    <dbReference type="NCBI Taxonomy" id="862135"/>
    <lineage>
        <taxon>Bacteria</taxon>
        <taxon>Pseudomonadati</taxon>
        <taxon>Pseudomonadota</taxon>
        <taxon>Alphaproteobacteria</taxon>
        <taxon>Sphingomonadales</taxon>
        <taxon>Sphingomonadaceae</taxon>
        <taxon>Sphingomonas</taxon>
    </lineage>
</organism>
<comment type="caution">
    <text evidence="1">The sequence shown here is derived from an EMBL/GenBank/DDBJ whole genome shotgun (WGS) entry which is preliminary data.</text>
</comment>
<gene>
    <name evidence="1" type="ORF">FSB78_01340</name>
</gene>
<keyword evidence="2" id="KW-1185">Reference proteome</keyword>
<dbReference type="RefSeq" id="WP_147079310.1">
    <property type="nucleotide sequence ID" value="NZ_VOQR01000001.1"/>
</dbReference>
<dbReference type="EMBL" id="VOQR01000001">
    <property type="protein sequence ID" value="TXC69754.1"/>
    <property type="molecule type" value="Genomic_DNA"/>
</dbReference>
<dbReference type="OrthoDB" id="200074at2"/>
<name>A0A5C6UAJ2_9SPHN</name>
<dbReference type="Gene3D" id="1.10.10.10">
    <property type="entry name" value="Winged helix-like DNA-binding domain superfamily/Winged helix DNA-binding domain"/>
    <property type="match status" value="1"/>
</dbReference>
<evidence type="ECO:0000313" key="1">
    <source>
        <dbReference type="EMBL" id="TXC69754.1"/>
    </source>
</evidence>
<protein>
    <submittedName>
        <fullName evidence="1">DUF433 domain-containing protein</fullName>
    </submittedName>
</protein>
<dbReference type="Proteomes" id="UP000321250">
    <property type="component" value="Unassembled WGS sequence"/>
</dbReference>
<proteinExistence type="predicted"/>
<sequence>MDWRDHIHSDPGIMGGKPVFRGTRYTVERVLKLVGAGWSYDQIAEEYPGVLSEHLRAAALFAADLMHDESYVAIGRARAA</sequence>